<dbReference type="GO" id="GO:0004497">
    <property type="term" value="F:monooxygenase activity"/>
    <property type="evidence" value="ECO:0007669"/>
    <property type="project" value="UniProtKB-KW"/>
</dbReference>
<dbReference type="Proteomes" id="UP000800041">
    <property type="component" value="Unassembled WGS sequence"/>
</dbReference>
<reference evidence="2" key="1">
    <citation type="journal article" date="2020" name="Stud. Mycol.">
        <title>101 Dothideomycetes genomes: a test case for predicting lifestyles and emergence of pathogens.</title>
        <authorList>
            <person name="Haridas S."/>
            <person name="Albert R."/>
            <person name="Binder M."/>
            <person name="Bloem J."/>
            <person name="Labutti K."/>
            <person name="Salamov A."/>
            <person name="Andreopoulos B."/>
            <person name="Baker S."/>
            <person name="Barry K."/>
            <person name="Bills G."/>
            <person name="Bluhm B."/>
            <person name="Cannon C."/>
            <person name="Castanera R."/>
            <person name="Culley D."/>
            <person name="Daum C."/>
            <person name="Ezra D."/>
            <person name="Gonzalez J."/>
            <person name="Henrissat B."/>
            <person name="Kuo A."/>
            <person name="Liang C."/>
            <person name="Lipzen A."/>
            <person name="Lutzoni F."/>
            <person name="Magnuson J."/>
            <person name="Mondo S."/>
            <person name="Nolan M."/>
            <person name="Ohm R."/>
            <person name="Pangilinan J."/>
            <person name="Park H.-J."/>
            <person name="Ramirez L."/>
            <person name="Alfaro M."/>
            <person name="Sun H."/>
            <person name="Tritt A."/>
            <person name="Yoshinaga Y."/>
            <person name="Zwiers L.-H."/>
            <person name="Turgeon B."/>
            <person name="Goodwin S."/>
            <person name="Spatafora J."/>
            <person name="Crous P."/>
            <person name="Grigoriev I."/>
        </authorList>
    </citation>
    <scope>NUCLEOTIDE SEQUENCE</scope>
    <source>
        <strain evidence="2">CBS 113979</strain>
    </source>
</reference>
<dbReference type="PANTHER" id="PTHR36182:SF2">
    <property type="entry name" value="LYTIC POLYSACCHARIDE MONOOXYGENASE"/>
    <property type="match status" value="1"/>
</dbReference>
<dbReference type="Gene3D" id="2.70.50.70">
    <property type="match status" value="1"/>
</dbReference>
<feature type="chain" id="PRO_5026120671" evidence="1">
    <location>
        <begin position="21"/>
        <end position="368"/>
    </location>
</feature>
<evidence type="ECO:0000256" key="1">
    <source>
        <dbReference type="SAM" id="SignalP"/>
    </source>
</evidence>
<dbReference type="PANTHER" id="PTHR36182">
    <property type="entry name" value="PROTEIN, PUTATIVE (AFU_ORTHOLOGUE AFUA_6G10930)-RELATED"/>
    <property type="match status" value="1"/>
</dbReference>
<keyword evidence="2" id="KW-0503">Monooxygenase</keyword>
<keyword evidence="1" id="KW-0732">Signal</keyword>
<evidence type="ECO:0000313" key="2">
    <source>
        <dbReference type="EMBL" id="KAF1986543.1"/>
    </source>
</evidence>
<dbReference type="OrthoDB" id="2342176at2759"/>
<proteinExistence type="predicted"/>
<name>A0A6G1GZZ5_9PEZI</name>
<accession>A0A6G1GZZ5</accession>
<evidence type="ECO:0000313" key="3">
    <source>
        <dbReference type="Proteomes" id="UP000800041"/>
    </source>
</evidence>
<sequence length="368" mass="38033">MLSKTLLTAAAATLFASANAHLFIQTPQPIPGTAPKDPLDPSGSNFPCHGVDVSGMEGGTKMAAGSMQPLTFDLGGGANTAVHGGGSCQVSITYETDAAKLKQPSSWKVIYSVMGGCPAFAAGNLATSTDCTSGSENECMNTFKFKVPEEVKNGNAVLAWTWFNNVGNREMYMNCAAVTFSGGKDKIDTLPNMFVANLAAVDSCPTTESMNVQFPNPGKYVTTMETPAGAQKTFALAVPTGAGCSGGGDAPAPTQLPAPQLPASTPAARAVLLLQPPLLPLPPPRLRLLPLSLLLQLPPPLPLRLLPQAPLGLAVTAPPAAPGIGVRAAAERVSFSASFLFSPLLISCIYIASHSFASPNTPFPTLRE</sequence>
<protein>
    <submittedName>
        <fullName evidence="2">Lytic polysaccharide monooxygenase</fullName>
    </submittedName>
</protein>
<keyword evidence="3" id="KW-1185">Reference proteome</keyword>
<organism evidence="2 3">
    <name type="scientific">Aulographum hederae CBS 113979</name>
    <dbReference type="NCBI Taxonomy" id="1176131"/>
    <lineage>
        <taxon>Eukaryota</taxon>
        <taxon>Fungi</taxon>
        <taxon>Dikarya</taxon>
        <taxon>Ascomycota</taxon>
        <taxon>Pezizomycotina</taxon>
        <taxon>Dothideomycetes</taxon>
        <taxon>Pleosporomycetidae</taxon>
        <taxon>Aulographales</taxon>
        <taxon>Aulographaceae</taxon>
    </lineage>
</organism>
<gene>
    <name evidence="2" type="ORF">K402DRAFT_82017</name>
</gene>
<feature type="signal peptide" evidence="1">
    <location>
        <begin position="1"/>
        <end position="20"/>
    </location>
</feature>
<dbReference type="AlphaFoldDB" id="A0A6G1GZZ5"/>
<keyword evidence="2" id="KW-0560">Oxidoreductase</keyword>
<dbReference type="EMBL" id="ML977156">
    <property type="protein sequence ID" value="KAF1986543.1"/>
    <property type="molecule type" value="Genomic_DNA"/>
</dbReference>